<feature type="transmembrane region" description="Helical" evidence="1">
    <location>
        <begin position="7"/>
        <end position="32"/>
    </location>
</feature>
<protein>
    <recommendedName>
        <fullName evidence="4">Serine aminopeptidase S33 domain-containing protein</fullName>
    </recommendedName>
</protein>
<dbReference type="Proteomes" id="UP001162131">
    <property type="component" value="Unassembled WGS sequence"/>
</dbReference>
<dbReference type="Gene3D" id="3.40.50.1820">
    <property type="entry name" value="alpha/beta hydrolase"/>
    <property type="match status" value="1"/>
</dbReference>
<keyword evidence="1" id="KW-1133">Transmembrane helix</keyword>
<dbReference type="PANTHER" id="PTHR12277:SF81">
    <property type="entry name" value="PROTEIN ABHD13"/>
    <property type="match status" value="1"/>
</dbReference>
<keyword evidence="3" id="KW-1185">Reference proteome</keyword>
<evidence type="ECO:0000313" key="3">
    <source>
        <dbReference type="Proteomes" id="UP001162131"/>
    </source>
</evidence>
<sequence length="697" mass="78853">MDKLKWASIGLAILILLTIIFSVFLAIFYVFYLLSYALTTPGSILMFFVSLYLFLHLIIRVLVFPGSFKLWKRSVENSLCREAAGHMLRRVQDLHSALDLFASNNSMSFIQNIAMESTSQCKRLTETFIEIYKKKEAEGELTPYQSSMMNELESFKKALSDAVIISGSRVKLNLWDWMDYENDLRNVIFEDSPANQKYIRALEKCVSIENRLLDSCKELPCCSGMSRWFRDTTFGTAEILRSELELNFFSEQIWLRASDGVQIDCLWLMKNNQPGDEPTMIYCNPNGGMYEFSLYQTDWIEFYLNQGINLFLWNYRGYGRTKGTPSPSNSKRDGEIIVDYLRRIRKVIRLGVHGESLGGMIAAHIASHCKVDFLFADRTFSALKNVAKYSYGNFLSSLFQVSTCWKDDSATDFLESDCYKVLSADPQDNVIIELASLKCGVAKRIIEIDQFDGKSLDMEKNTYILSPEELGIMANNITKLMYLIEESTKKDKDSNSGASIDLTSNSIYHLVGKDAEHDDELICSILYKVLFAIDLIDAGGKPLSSISVDINKKISLNMWLIVLDVWGSLLPLSNDSLGGTREKSIQKLNNSISEIQNILNEYGHLSNPKVIEICDLIRSLDQLMQKIKNHLESNGNRGKESIQSPTVSEASTLTTRSLVDSLRVGFLISLECGHSGHMNTLERAMLLTHLTKAGFLG</sequence>
<evidence type="ECO:0008006" key="4">
    <source>
        <dbReference type="Google" id="ProtNLM"/>
    </source>
</evidence>
<keyword evidence="1" id="KW-0812">Transmembrane</keyword>
<dbReference type="EMBL" id="CAJZBQ010000033">
    <property type="protein sequence ID" value="CAG9323130.1"/>
    <property type="molecule type" value="Genomic_DNA"/>
</dbReference>
<dbReference type="InterPro" id="IPR029058">
    <property type="entry name" value="AB_hydrolase_fold"/>
</dbReference>
<feature type="transmembrane region" description="Helical" evidence="1">
    <location>
        <begin position="44"/>
        <end position="63"/>
    </location>
</feature>
<gene>
    <name evidence="2" type="ORF">BSTOLATCC_MIC33032</name>
</gene>
<dbReference type="GO" id="GO:0008474">
    <property type="term" value="F:palmitoyl-(protein) hydrolase activity"/>
    <property type="evidence" value="ECO:0007669"/>
    <property type="project" value="TreeGrafter"/>
</dbReference>
<dbReference type="SUPFAM" id="SSF53474">
    <property type="entry name" value="alpha/beta-Hydrolases"/>
    <property type="match status" value="1"/>
</dbReference>
<dbReference type="AlphaFoldDB" id="A0AAU9JG97"/>
<evidence type="ECO:0000256" key="1">
    <source>
        <dbReference type="SAM" id="Phobius"/>
    </source>
</evidence>
<keyword evidence="1" id="KW-0472">Membrane</keyword>
<reference evidence="2" key="1">
    <citation type="submission" date="2021-09" db="EMBL/GenBank/DDBJ databases">
        <authorList>
            <consortium name="AG Swart"/>
            <person name="Singh M."/>
            <person name="Singh A."/>
            <person name="Seah K."/>
            <person name="Emmerich C."/>
        </authorList>
    </citation>
    <scope>NUCLEOTIDE SEQUENCE</scope>
    <source>
        <strain evidence="2">ATCC30299</strain>
    </source>
</reference>
<comment type="caution">
    <text evidence="2">The sequence shown here is derived from an EMBL/GenBank/DDBJ whole genome shotgun (WGS) entry which is preliminary data.</text>
</comment>
<dbReference type="GO" id="GO:0016020">
    <property type="term" value="C:membrane"/>
    <property type="evidence" value="ECO:0007669"/>
    <property type="project" value="TreeGrafter"/>
</dbReference>
<proteinExistence type="predicted"/>
<dbReference type="PANTHER" id="PTHR12277">
    <property type="entry name" value="ALPHA/BETA HYDROLASE DOMAIN-CONTAINING PROTEIN"/>
    <property type="match status" value="1"/>
</dbReference>
<organism evidence="2 3">
    <name type="scientific">Blepharisma stoltei</name>
    <dbReference type="NCBI Taxonomy" id="1481888"/>
    <lineage>
        <taxon>Eukaryota</taxon>
        <taxon>Sar</taxon>
        <taxon>Alveolata</taxon>
        <taxon>Ciliophora</taxon>
        <taxon>Postciliodesmatophora</taxon>
        <taxon>Heterotrichea</taxon>
        <taxon>Heterotrichida</taxon>
        <taxon>Blepharismidae</taxon>
        <taxon>Blepharisma</taxon>
    </lineage>
</organism>
<name>A0AAU9JG97_9CILI</name>
<accession>A0AAU9JG97</accession>
<evidence type="ECO:0000313" key="2">
    <source>
        <dbReference type="EMBL" id="CAG9323130.1"/>
    </source>
</evidence>